<keyword evidence="4 7" id="KW-0812">Transmembrane</keyword>
<evidence type="ECO:0000256" key="5">
    <source>
        <dbReference type="ARBA" id="ARBA00022989"/>
    </source>
</evidence>
<comment type="caution">
    <text evidence="8">The sequence shown here is derived from an EMBL/GenBank/DDBJ whole genome shotgun (WGS) entry which is preliminary data.</text>
</comment>
<keyword evidence="3" id="KW-1003">Cell membrane</keyword>
<evidence type="ECO:0000256" key="6">
    <source>
        <dbReference type="ARBA" id="ARBA00023136"/>
    </source>
</evidence>
<keyword evidence="6" id="KW-0472">Membrane</keyword>
<gene>
    <name evidence="8" type="ORF">EYH37_04095</name>
</gene>
<evidence type="ECO:0000256" key="2">
    <source>
        <dbReference type="ARBA" id="ARBA00005811"/>
    </source>
</evidence>
<evidence type="ECO:0000256" key="3">
    <source>
        <dbReference type="ARBA" id="ARBA00022475"/>
    </source>
</evidence>
<evidence type="ECO:0000256" key="4">
    <source>
        <dbReference type="ARBA" id="ARBA00022692"/>
    </source>
</evidence>
<dbReference type="InterPro" id="IPR003400">
    <property type="entry name" value="ExbD"/>
</dbReference>
<keyword evidence="5" id="KW-1133">Transmembrane helix</keyword>
<protein>
    <submittedName>
        <fullName evidence="8">Biopolymer transporter ExbD</fullName>
    </submittedName>
</protein>
<keyword evidence="7" id="KW-0813">Transport</keyword>
<comment type="subcellular location">
    <subcellularLocation>
        <location evidence="1">Cell membrane</location>
        <topology evidence="1">Single-pass membrane protein</topology>
    </subcellularLocation>
    <subcellularLocation>
        <location evidence="7">Cell membrane</location>
        <topology evidence="7">Single-pass type II membrane protein</topology>
    </subcellularLocation>
</comment>
<dbReference type="GO" id="GO:0022857">
    <property type="term" value="F:transmembrane transporter activity"/>
    <property type="evidence" value="ECO:0007669"/>
    <property type="project" value="InterPro"/>
</dbReference>
<name>A0A9D1CFV1_AQUAO</name>
<dbReference type="AlphaFoldDB" id="A0A9D1CFV1"/>
<comment type="similarity">
    <text evidence="2 7">Belongs to the ExbD/TolR family.</text>
</comment>
<sequence length="89" mass="9890">FVQLPKGEGKGANLKIINISVDKDGKLLFKGKVVTLSKLKEILRERKPFVVNVTADERTPYKYVARLLSTLQAIGITNVNLILKKALRG</sequence>
<dbReference type="GO" id="GO:0005886">
    <property type="term" value="C:plasma membrane"/>
    <property type="evidence" value="ECO:0007669"/>
    <property type="project" value="UniProtKB-SubCell"/>
</dbReference>
<evidence type="ECO:0000256" key="1">
    <source>
        <dbReference type="ARBA" id="ARBA00004162"/>
    </source>
</evidence>
<dbReference type="Gene3D" id="3.30.420.270">
    <property type="match status" value="1"/>
</dbReference>
<dbReference type="Pfam" id="PF02472">
    <property type="entry name" value="ExbD"/>
    <property type="match status" value="1"/>
</dbReference>
<proteinExistence type="inferred from homology"/>
<evidence type="ECO:0000313" key="9">
    <source>
        <dbReference type="Proteomes" id="UP000606463"/>
    </source>
</evidence>
<dbReference type="GO" id="GO:0015031">
    <property type="term" value="P:protein transport"/>
    <property type="evidence" value="ECO:0007669"/>
    <property type="project" value="UniProtKB-KW"/>
</dbReference>
<dbReference type="Proteomes" id="UP000606463">
    <property type="component" value="Unassembled WGS sequence"/>
</dbReference>
<feature type="non-terminal residue" evidence="8">
    <location>
        <position position="1"/>
    </location>
</feature>
<evidence type="ECO:0000256" key="7">
    <source>
        <dbReference type="RuleBase" id="RU003879"/>
    </source>
</evidence>
<keyword evidence="7" id="KW-0653">Protein transport</keyword>
<evidence type="ECO:0000313" key="8">
    <source>
        <dbReference type="EMBL" id="HIP98527.1"/>
    </source>
</evidence>
<dbReference type="EMBL" id="DQVE01000044">
    <property type="protein sequence ID" value="HIP98527.1"/>
    <property type="molecule type" value="Genomic_DNA"/>
</dbReference>
<reference evidence="8" key="1">
    <citation type="journal article" date="2020" name="ISME J.">
        <title>Gammaproteobacteria mediating utilization of methyl-, sulfur- and petroleum organic compounds in deep ocean hydrothermal plumes.</title>
        <authorList>
            <person name="Zhou Z."/>
            <person name="Liu Y."/>
            <person name="Pan J."/>
            <person name="Cron B.R."/>
            <person name="Toner B.M."/>
            <person name="Anantharaman K."/>
            <person name="Breier J.A."/>
            <person name="Dick G.J."/>
            <person name="Li M."/>
        </authorList>
    </citation>
    <scope>NUCLEOTIDE SEQUENCE</scope>
    <source>
        <strain evidence="8">SZUA-1501</strain>
    </source>
</reference>
<accession>A0A9D1CFV1</accession>
<organism evidence="8 9">
    <name type="scientific">Aquifex aeolicus</name>
    <dbReference type="NCBI Taxonomy" id="63363"/>
    <lineage>
        <taxon>Bacteria</taxon>
        <taxon>Pseudomonadati</taxon>
        <taxon>Aquificota</taxon>
        <taxon>Aquificia</taxon>
        <taxon>Aquificales</taxon>
        <taxon>Aquificaceae</taxon>
        <taxon>Aquifex</taxon>
    </lineage>
</organism>